<evidence type="ECO:0000313" key="7">
    <source>
        <dbReference type="EMBL" id="NVI42157.1"/>
    </source>
</evidence>
<evidence type="ECO:0000256" key="1">
    <source>
        <dbReference type="ARBA" id="ARBA00004442"/>
    </source>
</evidence>
<dbReference type="EMBL" id="JAAOLE020000001">
    <property type="protein sequence ID" value="NVI42157.1"/>
    <property type="molecule type" value="Genomic_DNA"/>
</dbReference>
<evidence type="ECO:0000259" key="6">
    <source>
        <dbReference type="Pfam" id="PF13505"/>
    </source>
</evidence>
<comment type="subcellular location">
    <subcellularLocation>
        <location evidence="1">Cell outer membrane</location>
    </subcellularLocation>
</comment>
<proteinExistence type="inferred from homology"/>
<dbReference type="InterPro" id="IPR027385">
    <property type="entry name" value="Beta-barrel_OMP"/>
</dbReference>
<dbReference type="PANTHER" id="PTHR34001">
    <property type="entry name" value="BLL7405 PROTEIN"/>
    <property type="match status" value="1"/>
</dbReference>
<comment type="similarity">
    <text evidence="5">Belongs to the Omp25/RopB family.</text>
</comment>
<organism evidence="7">
    <name type="scientific">Bradyrhizobium septentrionale</name>
    <dbReference type="NCBI Taxonomy" id="1404411"/>
    <lineage>
        <taxon>Bacteria</taxon>
        <taxon>Pseudomonadati</taxon>
        <taxon>Pseudomonadota</taxon>
        <taxon>Alphaproteobacteria</taxon>
        <taxon>Hyphomicrobiales</taxon>
        <taxon>Nitrobacteraceae</taxon>
        <taxon>Bradyrhizobium</taxon>
    </lineage>
</organism>
<dbReference type="InterPro" id="IPR051692">
    <property type="entry name" value="OMP-like"/>
</dbReference>
<sequence>MLSHSFLPWQRFGRSLFGVTCLWQGQRGMEVRRFAIVGASLLFITGFASAASAADLPERSWTKAPPLVAPAFNWSGFYAGVNLGGGWYDGGNITTSSNVVSIVGPNNIVRVPVSDRSQAGITAGGLLGYNYQIDRVVLGVEADFNYVDLNSSRSGSTTVTFIDGSTGSYNFQNTSKIDWFGTVRGRIGFVPTERLLIYATGGLAYGEVKTNIVNSEAFSTGLSRLWLGSNSDVRVGWTAGAGLEYAFTGNWTLRGEYLYVDLGGSGTTATFQGTDPVESQIRYNASRENRFSIARAALSYKF</sequence>
<keyword evidence="2" id="KW-0732">Signal</keyword>
<reference evidence="8" key="2">
    <citation type="journal article" date="2021" name="Int. J. Syst. Evol. Microbiol.">
        <title>Bradyrhizobium septentrionale sp. nov. (sv. septentrionale) and Bradyrhizobium quebecense sp. nov. (sv. septentrionale) associated with legumes native to Canada possess rearranged symbiosis genes and numerous insertion sequences.</title>
        <authorList>
            <person name="Bromfield E.S.P."/>
            <person name="Cloutier S."/>
        </authorList>
    </citation>
    <scope>NUCLEOTIDE SEQUENCE</scope>
    <source>
        <strain evidence="8">5S5</strain>
    </source>
</reference>
<dbReference type="SUPFAM" id="SSF56925">
    <property type="entry name" value="OMPA-like"/>
    <property type="match status" value="1"/>
</dbReference>
<protein>
    <submittedName>
        <fullName evidence="8">Outer membrane protein</fullName>
    </submittedName>
    <submittedName>
        <fullName evidence="7">Porin family protein</fullName>
    </submittedName>
</protein>
<reference evidence="8" key="3">
    <citation type="submission" date="2024-03" db="EMBL/GenBank/DDBJ databases">
        <authorList>
            <person name="Bromfield E.S.P."/>
            <person name="Cloutier S."/>
        </authorList>
    </citation>
    <scope>NUCLEOTIDE SEQUENCE</scope>
    <source>
        <strain evidence="8">5S5</strain>
    </source>
</reference>
<evidence type="ECO:0000313" key="9">
    <source>
        <dbReference type="Proteomes" id="UP001432046"/>
    </source>
</evidence>
<keyword evidence="3" id="KW-0472">Membrane</keyword>
<dbReference type="AlphaFoldDB" id="A0A973VUB6"/>
<dbReference type="Pfam" id="PF13505">
    <property type="entry name" value="OMP_b-brl"/>
    <property type="match status" value="1"/>
</dbReference>
<dbReference type="InterPro" id="IPR011250">
    <property type="entry name" value="OMP/PagP_B-barrel"/>
</dbReference>
<keyword evidence="4" id="KW-0998">Cell outer membrane</keyword>
<feature type="domain" description="Outer membrane protein beta-barrel" evidence="6">
    <location>
        <begin position="41"/>
        <end position="271"/>
    </location>
</feature>
<dbReference type="RefSeq" id="WP_166211138.1">
    <property type="nucleotide sequence ID" value="NZ_CP088285.1"/>
</dbReference>
<evidence type="ECO:0000256" key="3">
    <source>
        <dbReference type="ARBA" id="ARBA00023136"/>
    </source>
</evidence>
<evidence type="ECO:0000256" key="5">
    <source>
        <dbReference type="ARBA" id="ARBA00038306"/>
    </source>
</evidence>
<dbReference type="EMBL" id="CP147711">
    <property type="protein sequence ID" value="WXC79345.1"/>
    <property type="molecule type" value="Genomic_DNA"/>
</dbReference>
<gene>
    <name evidence="7" type="ORF">HAP48_003400</name>
    <name evidence="8" type="ORF">WDK88_40285</name>
</gene>
<evidence type="ECO:0000256" key="2">
    <source>
        <dbReference type="ARBA" id="ARBA00022729"/>
    </source>
</evidence>
<dbReference type="Proteomes" id="UP001432046">
    <property type="component" value="Chromosome"/>
</dbReference>
<name>A0A973VUB6_9BRAD</name>
<dbReference type="GO" id="GO:0009279">
    <property type="term" value="C:cell outer membrane"/>
    <property type="evidence" value="ECO:0007669"/>
    <property type="project" value="UniProtKB-SubCell"/>
</dbReference>
<evidence type="ECO:0000256" key="4">
    <source>
        <dbReference type="ARBA" id="ARBA00023237"/>
    </source>
</evidence>
<accession>A0A973VUB6</accession>
<keyword evidence="9" id="KW-1185">Reference proteome</keyword>
<dbReference type="Gene3D" id="2.40.160.20">
    <property type="match status" value="1"/>
</dbReference>
<reference evidence="7" key="1">
    <citation type="submission" date="2020-06" db="EMBL/GenBank/DDBJ databases">
        <title>Whole Genome Sequence of Bradyrhizobium sp. Strain 1S1.</title>
        <authorList>
            <person name="Bromfield E.S.P."/>
            <person name="Cloutier S."/>
        </authorList>
    </citation>
    <scope>NUCLEOTIDE SEQUENCE [LARGE SCALE GENOMIC DNA]</scope>
    <source>
        <strain evidence="7">1S1</strain>
    </source>
</reference>
<evidence type="ECO:0000313" key="8">
    <source>
        <dbReference type="EMBL" id="WXC79345.1"/>
    </source>
</evidence>
<dbReference type="PANTHER" id="PTHR34001:SF3">
    <property type="entry name" value="BLL7405 PROTEIN"/>
    <property type="match status" value="1"/>
</dbReference>